<comment type="caution">
    <text evidence="2">The sequence shown here is derived from an EMBL/GenBank/DDBJ whole genome shotgun (WGS) entry which is preliminary data.</text>
</comment>
<accession>A0A8B6GR24</accession>
<evidence type="ECO:0000256" key="1">
    <source>
        <dbReference type="SAM" id="Phobius"/>
    </source>
</evidence>
<gene>
    <name evidence="2" type="ORF">MGAL_10B049064</name>
</gene>
<protein>
    <submittedName>
        <fullName evidence="2">Uncharacterized protein</fullName>
    </submittedName>
</protein>
<sequence length="141" mass="15208">MTNRTNGVTVTASEHYEGVNIQGLITNAVFGVFGVAISIMLVRVLYGVIKRRVRGCRTGSEYRRGSALSVHNGPPPTYSLLSIKTIPPTYSQACMIIGYHPSIGNITQSETSRNGSFLNVEYSNESFGVDFTATPSSNGDI</sequence>
<keyword evidence="1" id="KW-0812">Transmembrane</keyword>
<keyword evidence="3" id="KW-1185">Reference proteome</keyword>
<evidence type="ECO:0000313" key="3">
    <source>
        <dbReference type="Proteomes" id="UP000596742"/>
    </source>
</evidence>
<feature type="transmembrane region" description="Helical" evidence="1">
    <location>
        <begin position="24"/>
        <end position="46"/>
    </location>
</feature>
<proteinExistence type="predicted"/>
<reference evidence="2" key="1">
    <citation type="submission" date="2018-11" db="EMBL/GenBank/DDBJ databases">
        <authorList>
            <person name="Alioto T."/>
            <person name="Alioto T."/>
        </authorList>
    </citation>
    <scope>NUCLEOTIDE SEQUENCE</scope>
</reference>
<organism evidence="2 3">
    <name type="scientific">Mytilus galloprovincialis</name>
    <name type="common">Mediterranean mussel</name>
    <dbReference type="NCBI Taxonomy" id="29158"/>
    <lineage>
        <taxon>Eukaryota</taxon>
        <taxon>Metazoa</taxon>
        <taxon>Spiralia</taxon>
        <taxon>Lophotrochozoa</taxon>
        <taxon>Mollusca</taxon>
        <taxon>Bivalvia</taxon>
        <taxon>Autobranchia</taxon>
        <taxon>Pteriomorphia</taxon>
        <taxon>Mytilida</taxon>
        <taxon>Mytiloidea</taxon>
        <taxon>Mytilidae</taxon>
        <taxon>Mytilinae</taxon>
        <taxon>Mytilus</taxon>
    </lineage>
</organism>
<dbReference type="EMBL" id="UYJE01008840">
    <property type="protein sequence ID" value="VDI67745.1"/>
    <property type="molecule type" value="Genomic_DNA"/>
</dbReference>
<dbReference type="Proteomes" id="UP000596742">
    <property type="component" value="Unassembled WGS sequence"/>
</dbReference>
<keyword evidence="1" id="KW-1133">Transmembrane helix</keyword>
<name>A0A8B6GR24_MYTGA</name>
<dbReference type="AlphaFoldDB" id="A0A8B6GR24"/>
<evidence type="ECO:0000313" key="2">
    <source>
        <dbReference type="EMBL" id="VDI67745.1"/>
    </source>
</evidence>
<keyword evidence="1" id="KW-0472">Membrane</keyword>